<feature type="transmembrane region" description="Helical" evidence="6">
    <location>
        <begin position="120"/>
        <end position="140"/>
    </location>
</feature>
<feature type="transmembrane region" description="Helical" evidence="6">
    <location>
        <begin position="147"/>
        <end position="169"/>
    </location>
</feature>
<accession>A0A367F204</accession>
<evidence type="ECO:0000313" key="8">
    <source>
        <dbReference type="EMBL" id="RCG23687.1"/>
    </source>
</evidence>
<dbReference type="Gene3D" id="1.20.5.1930">
    <property type="match status" value="1"/>
</dbReference>
<dbReference type="Pfam" id="PF07730">
    <property type="entry name" value="HisKA_3"/>
    <property type="match status" value="1"/>
</dbReference>
<comment type="caution">
    <text evidence="8">The sequence shown here is derived from an EMBL/GenBank/DDBJ whole genome shotgun (WGS) entry which is preliminary data.</text>
</comment>
<evidence type="ECO:0000256" key="6">
    <source>
        <dbReference type="SAM" id="Phobius"/>
    </source>
</evidence>
<evidence type="ECO:0000313" key="9">
    <source>
        <dbReference type="Proteomes" id="UP000252914"/>
    </source>
</evidence>
<dbReference type="CDD" id="cd16917">
    <property type="entry name" value="HATPase_UhpB-NarQ-NarX-like"/>
    <property type="match status" value="1"/>
</dbReference>
<dbReference type="PANTHER" id="PTHR24421">
    <property type="entry name" value="NITRATE/NITRITE SENSOR PROTEIN NARX-RELATED"/>
    <property type="match status" value="1"/>
</dbReference>
<feature type="compositionally biased region" description="Gly residues" evidence="5">
    <location>
        <begin position="496"/>
        <end position="506"/>
    </location>
</feature>
<dbReference type="GO" id="GO:0016020">
    <property type="term" value="C:membrane"/>
    <property type="evidence" value="ECO:0007669"/>
    <property type="project" value="InterPro"/>
</dbReference>
<keyword evidence="6" id="KW-0472">Membrane</keyword>
<feature type="coiled-coil region" evidence="4">
    <location>
        <begin position="199"/>
        <end position="226"/>
    </location>
</feature>
<evidence type="ECO:0000259" key="7">
    <source>
        <dbReference type="Pfam" id="PF07730"/>
    </source>
</evidence>
<dbReference type="RefSeq" id="WP_114022171.1">
    <property type="nucleotide sequence ID" value="NZ_QOIN01000042.1"/>
</dbReference>
<gene>
    <name evidence="8" type="ORF">DTL70_13695</name>
</gene>
<proteinExistence type="predicted"/>
<protein>
    <recommendedName>
        <fullName evidence="7">Signal transduction histidine kinase subgroup 3 dimerisation and phosphoacceptor domain-containing protein</fullName>
    </recommendedName>
</protein>
<evidence type="ECO:0000256" key="4">
    <source>
        <dbReference type="SAM" id="Coils"/>
    </source>
</evidence>
<keyword evidence="6" id="KW-1133">Transmembrane helix</keyword>
<keyword evidence="6" id="KW-0812">Transmembrane</keyword>
<feature type="region of interest" description="Disordered" evidence="5">
    <location>
        <begin position="407"/>
        <end position="535"/>
    </location>
</feature>
<dbReference type="PANTHER" id="PTHR24421:SF63">
    <property type="entry name" value="SENSOR HISTIDINE KINASE DESK"/>
    <property type="match status" value="1"/>
</dbReference>
<evidence type="ECO:0000256" key="3">
    <source>
        <dbReference type="ARBA" id="ARBA00023012"/>
    </source>
</evidence>
<dbReference type="GO" id="GO:0000155">
    <property type="term" value="F:phosphorelay sensor kinase activity"/>
    <property type="evidence" value="ECO:0007669"/>
    <property type="project" value="InterPro"/>
</dbReference>
<organism evidence="8 9">
    <name type="scientific">Streptomyces diacarni</name>
    <dbReference type="NCBI Taxonomy" id="2800381"/>
    <lineage>
        <taxon>Bacteria</taxon>
        <taxon>Bacillati</taxon>
        <taxon>Actinomycetota</taxon>
        <taxon>Actinomycetes</taxon>
        <taxon>Kitasatosporales</taxon>
        <taxon>Streptomycetaceae</taxon>
        <taxon>Streptomyces</taxon>
    </lineage>
</organism>
<dbReference type="GO" id="GO:0046983">
    <property type="term" value="F:protein dimerization activity"/>
    <property type="evidence" value="ECO:0007669"/>
    <property type="project" value="InterPro"/>
</dbReference>
<keyword evidence="3" id="KW-0902">Two-component regulatory system</keyword>
<feature type="compositionally biased region" description="Low complexity" evidence="5">
    <location>
        <begin position="507"/>
        <end position="526"/>
    </location>
</feature>
<feature type="transmembrane region" description="Helical" evidence="6">
    <location>
        <begin position="27"/>
        <end position="46"/>
    </location>
</feature>
<evidence type="ECO:0000256" key="2">
    <source>
        <dbReference type="ARBA" id="ARBA00022777"/>
    </source>
</evidence>
<reference evidence="8 9" key="1">
    <citation type="submission" date="2018-06" db="EMBL/GenBank/DDBJ databases">
        <title>Streptomyces reniochalinae sp. nov. and Streptomyces diacarnus sp. nov. from marine sponges.</title>
        <authorList>
            <person name="Li L."/>
        </authorList>
    </citation>
    <scope>NUCLEOTIDE SEQUENCE [LARGE SCALE GENOMIC DNA]</scope>
    <source>
        <strain evidence="8 9">LHW51701</strain>
    </source>
</reference>
<dbReference type="Proteomes" id="UP000252914">
    <property type="component" value="Unassembled WGS sequence"/>
</dbReference>
<feature type="transmembrane region" description="Helical" evidence="6">
    <location>
        <begin position="93"/>
        <end position="114"/>
    </location>
</feature>
<feature type="compositionally biased region" description="Low complexity" evidence="5">
    <location>
        <begin position="427"/>
        <end position="445"/>
    </location>
</feature>
<evidence type="ECO:0000256" key="5">
    <source>
        <dbReference type="SAM" id="MobiDB-lite"/>
    </source>
</evidence>
<dbReference type="EMBL" id="QOIN01000042">
    <property type="protein sequence ID" value="RCG23687.1"/>
    <property type="molecule type" value="Genomic_DNA"/>
</dbReference>
<keyword evidence="2" id="KW-0418">Kinase</keyword>
<dbReference type="Gene3D" id="3.30.565.10">
    <property type="entry name" value="Histidine kinase-like ATPase, C-terminal domain"/>
    <property type="match status" value="1"/>
</dbReference>
<keyword evidence="9" id="KW-1185">Reference proteome</keyword>
<feature type="transmembrane region" description="Helical" evidence="6">
    <location>
        <begin position="175"/>
        <end position="198"/>
    </location>
</feature>
<feature type="compositionally biased region" description="Low complexity" evidence="5">
    <location>
        <begin position="481"/>
        <end position="495"/>
    </location>
</feature>
<dbReference type="InterPro" id="IPR011712">
    <property type="entry name" value="Sig_transdc_His_kin_sub3_dim/P"/>
</dbReference>
<dbReference type="AlphaFoldDB" id="A0A367F204"/>
<feature type="domain" description="Signal transduction histidine kinase subgroup 3 dimerisation and phosphoacceptor" evidence="7">
    <location>
        <begin position="218"/>
        <end position="284"/>
    </location>
</feature>
<dbReference type="InterPro" id="IPR036890">
    <property type="entry name" value="HATPase_C_sf"/>
</dbReference>
<feature type="transmembrane region" description="Helical" evidence="6">
    <location>
        <begin position="52"/>
        <end position="73"/>
    </location>
</feature>
<evidence type="ECO:0000256" key="1">
    <source>
        <dbReference type="ARBA" id="ARBA00022679"/>
    </source>
</evidence>
<keyword evidence="4" id="KW-0175">Coiled coil</keyword>
<sequence>MLRWGRQKRHDWEKRSRLAQVEVSTRWLLLLTPAIYYLGGMPGFFADISPDRLPMSLGATVAVLALVQGGLSVRGLRVAMECYLGGAEAPRRLLAAVLAVFALETAVLVVMLVRGWAGTAAAPALALFAVVPSLSGLYALTVSRRRAVVVPLVVSALVLAAFALAGMAWPSLLGTFLVLVFGSLCGAFSVRGTAWYLAVMRELDEAKEAQSRLAVAEERLRFSRDLHDVMGRNLSVIALKSELATQLARRGADSAIEQMLQVQRLARESQTEVREVVRGYREAGLETELAGARGVLRAAGVDCRVESTAPEMDRSVQSALGWVVREGATNVLRHADAARCLISLTTGAPGTVALLMENDGAEPGAADRGSGLTGLAERLAVLGGTLVRAGADAEGVFRLHAEVPLHAEDPGEVSGDDASGPPHADDASGSARGDGEASGAAAGSETFEEGQVGGGGRLAVAGPDTDTSRGASPDEHRPAPGEGQRQVREQAQGQAQGQGRGQGQGQGQVQVDRPGGLLRRALARGGVTSGGGPRG</sequence>
<dbReference type="InterPro" id="IPR050482">
    <property type="entry name" value="Sensor_HK_TwoCompSys"/>
</dbReference>
<keyword evidence="1" id="KW-0808">Transferase</keyword>
<name>A0A367F204_9ACTN</name>